<feature type="compositionally biased region" description="Polar residues" evidence="1">
    <location>
        <begin position="51"/>
        <end position="62"/>
    </location>
</feature>
<proteinExistence type="predicted"/>
<evidence type="ECO:0000256" key="1">
    <source>
        <dbReference type="SAM" id="MobiDB-lite"/>
    </source>
</evidence>
<reference evidence="2" key="1">
    <citation type="journal article" date="2020" name="Stud. Mycol.">
        <title>101 Dothideomycetes genomes: a test case for predicting lifestyles and emergence of pathogens.</title>
        <authorList>
            <person name="Haridas S."/>
            <person name="Albert R."/>
            <person name="Binder M."/>
            <person name="Bloem J."/>
            <person name="Labutti K."/>
            <person name="Salamov A."/>
            <person name="Andreopoulos B."/>
            <person name="Baker S."/>
            <person name="Barry K."/>
            <person name="Bills G."/>
            <person name="Bluhm B."/>
            <person name="Cannon C."/>
            <person name="Castanera R."/>
            <person name="Culley D."/>
            <person name="Daum C."/>
            <person name="Ezra D."/>
            <person name="Gonzalez J."/>
            <person name="Henrissat B."/>
            <person name="Kuo A."/>
            <person name="Liang C."/>
            <person name="Lipzen A."/>
            <person name="Lutzoni F."/>
            <person name="Magnuson J."/>
            <person name="Mondo S."/>
            <person name="Nolan M."/>
            <person name="Ohm R."/>
            <person name="Pangilinan J."/>
            <person name="Park H.-J."/>
            <person name="Ramirez L."/>
            <person name="Alfaro M."/>
            <person name="Sun H."/>
            <person name="Tritt A."/>
            <person name="Yoshinaga Y."/>
            <person name="Zwiers L.-H."/>
            <person name="Turgeon B."/>
            <person name="Goodwin S."/>
            <person name="Spatafora J."/>
            <person name="Crous P."/>
            <person name="Grigoriev I."/>
        </authorList>
    </citation>
    <scope>NUCLEOTIDE SEQUENCE</scope>
    <source>
        <strain evidence="2">ATCC 16933</strain>
    </source>
</reference>
<dbReference type="Proteomes" id="UP000799766">
    <property type="component" value="Unassembled WGS sequence"/>
</dbReference>
<dbReference type="OrthoDB" id="5399555at2759"/>
<evidence type="ECO:0000313" key="2">
    <source>
        <dbReference type="EMBL" id="KAF2461297.1"/>
    </source>
</evidence>
<evidence type="ECO:0000313" key="3">
    <source>
        <dbReference type="Proteomes" id="UP000799766"/>
    </source>
</evidence>
<keyword evidence="3" id="KW-1185">Reference proteome</keyword>
<organism evidence="2 3">
    <name type="scientific">Lineolata rhizophorae</name>
    <dbReference type="NCBI Taxonomy" id="578093"/>
    <lineage>
        <taxon>Eukaryota</taxon>
        <taxon>Fungi</taxon>
        <taxon>Dikarya</taxon>
        <taxon>Ascomycota</taxon>
        <taxon>Pezizomycotina</taxon>
        <taxon>Dothideomycetes</taxon>
        <taxon>Dothideomycetes incertae sedis</taxon>
        <taxon>Lineolatales</taxon>
        <taxon>Lineolataceae</taxon>
        <taxon>Lineolata</taxon>
    </lineage>
</organism>
<feature type="compositionally biased region" description="Low complexity" evidence="1">
    <location>
        <begin position="18"/>
        <end position="40"/>
    </location>
</feature>
<dbReference type="AlphaFoldDB" id="A0A6A6PC25"/>
<feature type="region of interest" description="Disordered" evidence="1">
    <location>
        <begin position="1"/>
        <end position="94"/>
    </location>
</feature>
<dbReference type="EMBL" id="MU001671">
    <property type="protein sequence ID" value="KAF2461297.1"/>
    <property type="molecule type" value="Genomic_DNA"/>
</dbReference>
<protein>
    <submittedName>
        <fullName evidence="2">Uncharacterized protein</fullName>
    </submittedName>
</protein>
<feature type="compositionally biased region" description="Polar residues" evidence="1">
    <location>
        <begin position="71"/>
        <end position="82"/>
    </location>
</feature>
<name>A0A6A6PC25_9PEZI</name>
<gene>
    <name evidence="2" type="ORF">BDY21DRAFT_82900</name>
</gene>
<sequence>MDQLPDSARPILPSDSEPPSAQPTITTSSPTTPAPVHSAAGHSAADKRASTRLSTYSATPTLAPSIAPSHASETTMLSTSTAGGVGGNGADPRAQEIKSWNAGFARLEDKRLAQQRYALSSEKTDNMSKLALGAKVERALSRRMTGQDATFTRRGSRAATLAEKGIFGTRV</sequence>
<accession>A0A6A6PC25</accession>